<accession>K1X8R1</accession>
<feature type="compositionally biased region" description="Basic and acidic residues" evidence="1">
    <location>
        <begin position="130"/>
        <end position="146"/>
    </location>
</feature>
<evidence type="ECO:0000313" key="3">
    <source>
        <dbReference type="Proteomes" id="UP000006753"/>
    </source>
</evidence>
<keyword evidence="3" id="KW-1185">Reference proteome</keyword>
<evidence type="ECO:0000313" key="2">
    <source>
        <dbReference type="EMBL" id="EKD21486.1"/>
    </source>
</evidence>
<dbReference type="Proteomes" id="UP000006753">
    <property type="component" value="Unassembled WGS sequence"/>
</dbReference>
<reference evidence="2 3" key="1">
    <citation type="journal article" date="2012" name="BMC Genomics">
        <title>Sequencing the genome of Marssonina brunnea reveals fungus-poplar co-evolution.</title>
        <authorList>
            <person name="Zhu S."/>
            <person name="Cao Y.-Z."/>
            <person name="Jiang C."/>
            <person name="Tan B.-Y."/>
            <person name="Wang Z."/>
            <person name="Feng S."/>
            <person name="Zhang L."/>
            <person name="Su X.-H."/>
            <person name="Brejova B."/>
            <person name="Vinar T."/>
            <person name="Xu M."/>
            <person name="Wang M.-X."/>
            <person name="Zhang S.-G."/>
            <person name="Huang M.-R."/>
            <person name="Wu R."/>
            <person name="Zhou Y."/>
        </authorList>
    </citation>
    <scope>NUCLEOTIDE SEQUENCE [LARGE SCALE GENOMIC DNA]</scope>
    <source>
        <strain evidence="2 3">MB_m1</strain>
    </source>
</reference>
<gene>
    <name evidence="2" type="ORF">MBM_00599</name>
</gene>
<dbReference type="EMBL" id="JH921428">
    <property type="protein sequence ID" value="EKD21486.1"/>
    <property type="molecule type" value="Genomic_DNA"/>
</dbReference>
<name>K1X8R1_MARBU</name>
<sequence>MEGLGGISFSKIVMACQALNSLTGGLPINITKWGSLLHNGSLAMMKLDRPIPRSSDLSQRISALLSQVVMACQTPTSPAGVSSYQYDEMGCYYSVPLCSSPTDRENGSPAMMKLNRPAQHWPSALSQGQEEDKCLMQRQMKADEGR</sequence>
<protein>
    <submittedName>
        <fullName evidence="2">Uncharacterized protein</fullName>
    </submittedName>
</protein>
<dbReference type="HOGENOM" id="CLU_1777886_0_0_1"/>
<dbReference type="KEGG" id="mbe:MBM_00599"/>
<feature type="region of interest" description="Disordered" evidence="1">
    <location>
        <begin position="119"/>
        <end position="146"/>
    </location>
</feature>
<evidence type="ECO:0000256" key="1">
    <source>
        <dbReference type="SAM" id="MobiDB-lite"/>
    </source>
</evidence>
<proteinExistence type="predicted"/>
<dbReference type="InParanoid" id="K1X8R1"/>
<organism evidence="2 3">
    <name type="scientific">Marssonina brunnea f. sp. multigermtubi (strain MB_m1)</name>
    <name type="common">Marssonina leaf spot fungus</name>
    <dbReference type="NCBI Taxonomy" id="1072389"/>
    <lineage>
        <taxon>Eukaryota</taxon>
        <taxon>Fungi</taxon>
        <taxon>Dikarya</taxon>
        <taxon>Ascomycota</taxon>
        <taxon>Pezizomycotina</taxon>
        <taxon>Leotiomycetes</taxon>
        <taxon>Helotiales</taxon>
        <taxon>Drepanopezizaceae</taxon>
        <taxon>Drepanopeziza</taxon>
    </lineage>
</organism>
<dbReference type="AlphaFoldDB" id="K1X8R1"/>